<reference evidence="2 3" key="1">
    <citation type="submission" date="2023-08" db="EMBL/GenBank/DDBJ databases">
        <authorList>
            <person name="Sharma P."/>
            <person name="Verma V."/>
            <person name="Mohan M.K."/>
            <person name="Dubey A.K."/>
        </authorList>
    </citation>
    <scope>NUCLEOTIDE SEQUENCE [LARGE SCALE GENOMIC DNA]</scope>
    <source>
        <strain evidence="2 3">ADP4</strain>
    </source>
</reference>
<gene>
    <name evidence="2" type="ORF">RB636_30680</name>
</gene>
<dbReference type="InterPro" id="IPR007710">
    <property type="entry name" value="Nucleoside_deoxyribTrfase"/>
</dbReference>
<evidence type="ECO:0000313" key="3">
    <source>
        <dbReference type="Proteomes" id="UP001348265"/>
    </source>
</evidence>
<dbReference type="RefSeq" id="WP_331788920.1">
    <property type="nucleotide sequence ID" value="NZ_JAVFKM010000020.1"/>
</dbReference>
<dbReference type="Proteomes" id="UP001348265">
    <property type="component" value="Unassembled WGS sequence"/>
</dbReference>
<proteinExistence type="predicted"/>
<keyword evidence="3" id="KW-1185">Reference proteome</keyword>
<comment type="caution">
    <text evidence="2">The sequence shown here is derived from an EMBL/GenBank/DDBJ whole genome shotgun (WGS) entry which is preliminary data.</text>
</comment>
<dbReference type="Pfam" id="PF05014">
    <property type="entry name" value="Nuc_deoxyrib_tr"/>
    <property type="match status" value="1"/>
</dbReference>
<name>A0ABU7X200_9ACTN</name>
<evidence type="ECO:0000256" key="1">
    <source>
        <dbReference type="SAM" id="MobiDB-lite"/>
    </source>
</evidence>
<feature type="region of interest" description="Disordered" evidence="1">
    <location>
        <begin position="177"/>
        <end position="198"/>
    </location>
</feature>
<protein>
    <submittedName>
        <fullName evidence="2">Nucleoside 2-deoxyribosyltransferase</fullName>
    </submittedName>
</protein>
<dbReference type="EMBL" id="JAVFKM010000020">
    <property type="protein sequence ID" value="MEF3117546.1"/>
    <property type="molecule type" value="Genomic_DNA"/>
</dbReference>
<organism evidence="2 3">
    <name type="scientific">Streptomyces chrestomyceticus</name>
    <dbReference type="NCBI Taxonomy" id="68185"/>
    <lineage>
        <taxon>Bacteria</taxon>
        <taxon>Bacillati</taxon>
        <taxon>Actinomycetota</taxon>
        <taxon>Actinomycetes</taxon>
        <taxon>Kitasatosporales</taxon>
        <taxon>Streptomycetaceae</taxon>
        <taxon>Streptomyces</taxon>
    </lineage>
</organism>
<sequence>MFYIAHRLFAAHDRALAAHLAHHLAAKTGTDAVFLPFCDTDEEHLQAPVKGLRLFELDRRRLHTLTGMIAILHGPSLDDGVCMEIGYAAALGVPVIVMTTDFQTYSHHPNSPRWEFTDPLIETITRRVVRVPRLGTLPPADDTADRFAAFASRNHRQVHEAVARSVDALLDAATGAGERAAPSTTPARAGSAFVEPSPYTPVPQQVVEAARTAGYDLRTARRFAAADTAAAARTDWNEARHAETLIADVSGPETPPGAAALIGAAAAQGRRVGVYLPHPVFTHAPGREPNWRNLMIQYAAGRHLSTPEDLTTWLHR</sequence>
<accession>A0ABU7X200</accession>
<dbReference type="SUPFAM" id="SSF52309">
    <property type="entry name" value="N-(deoxy)ribosyltransferase-like"/>
    <property type="match status" value="2"/>
</dbReference>
<evidence type="ECO:0000313" key="2">
    <source>
        <dbReference type="EMBL" id="MEF3117546.1"/>
    </source>
</evidence>
<dbReference type="Gene3D" id="3.40.50.450">
    <property type="match status" value="1"/>
</dbReference>